<dbReference type="VEuPathDB" id="AmoebaDB:NF0032510"/>
<protein>
    <submittedName>
        <fullName evidence="2">Uncharacterized protein</fullName>
    </submittedName>
</protein>
<dbReference type="VEuPathDB" id="AmoebaDB:NfTy_083340"/>
<reference evidence="2 3" key="1">
    <citation type="journal article" date="2019" name="Sci. Rep.">
        <title>Nanopore sequencing improves the draft genome of the human pathogenic amoeba Naegleria fowleri.</title>
        <authorList>
            <person name="Liechti N."/>
            <person name="Schurch N."/>
            <person name="Bruggmann R."/>
            <person name="Wittwer M."/>
        </authorList>
    </citation>
    <scope>NUCLEOTIDE SEQUENCE [LARGE SCALE GENOMIC DNA]</scope>
    <source>
        <strain evidence="2 3">ATCC 30894</strain>
    </source>
</reference>
<proteinExistence type="predicted"/>
<comment type="caution">
    <text evidence="2">The sequence shown here is derived from an EMBL/GenBank/DDBJ whole genome shotgun (WGS) entry which is preliminary data.</text>
</comment>
<sequence>MERKDQLFMTLNWMRENLIDLIKYKEMNEKFSLREKIEKEHQVRIKELEQTIVELKHQLELKNAEIERCFKTSERVVDTKLENAKLVECNKKFIERISEYEMKFHQIWEENEQMESRVERTMEEKLSVLEKTVLNPLFSIIKECEANSAKLISFSQKVKAERNELRRRVSQLLNQINAKNEENEKLHMELTQIQSRHDEAIQKLKLQYEQKILQLNTKINSERNASYSTGGQTAIDMYKRKLQAAELQIRELKKSLGSGTPQRK</sequence>
<organism evidence="2 3">
    <name type="scientific">Naegleria fowleri</name>
    <name type="common">Brain eating amoeba</name>
    <dbReference type="NCBI Taxonomy" id="5763"/>
    <lineage>
        <taxon>Eukaryota</taxon>
        <taxon>Discoba</taxon>
        <taxon>Heterolobosea</taxon>
        <taxon>Tetramitia</taxon>
        <taxon>Eutetramitia</taxon>
        <taxon>Vahlkampfiidae</taxon>
        <taxon>Naegleria</taxon>
    </lineage>
</organism>
<evidence type="ECO:0000256" key="1">
    <source>
        <dbReference type="SAM" id="Coils"/>
    </source>
</evidence>
<dbReference type="RefSeq" id="XP_044561281.1">
    <property type="nucleotide sequence ID" value="XM_044707884.1"/>
</dbReference>
<dbReference type="AlphaFoldDB" id="A0A6A5BQS0"/>
<keyword evidence="1" id="KW-0175">Coiled coil</keyword>
<keyword evidence="3" id="KW-1185">Reference proteome</keyword>
<evidence type="ECO:0000313" key="2">
    <source>
        <dbReference type="EMBL" id="KAF0976568.1"/>
    </source>
</evidence>
<evidence type="ECO:0000313" key="3">
    <source>
        <dbReference type="Proteomes" id="UP000444721"/>
    </source>
</evidence>
<feature type="coiled-coil region" evidence="1">
    <location>
        <begin position="155"/>
        <end position="255"/>
    </location>
</feature>
<dbReference type="EMBL" id="VFQX01000037">
    <property type="protein sequence ID" value="KAF0976568.1"/>
    <property type="molecule type" value="Genomic_DNA"/>
</dbReference>
<dbReference type="OrthoDB" id="10367219at2759"/>
<gene>
    <name evidence="2" type="ORF">FDP41_004467</name>
</gene>
<dbReference type="VEuPathDB" id="AmoebaDB:FDP41_004467"/>
<dbReference type="GeneID" id="68111685"/>
<accession>A0A6A5BQS0</accession>
<dbReference type="OMA" id="CEANSAK"/>
<feature type="coiled-coil region" evidence="1">
    <location>
        <begin position="38"/>
        <end position="65"/>
    </location>
</feature>
<dbReference type="Proteomes" id="UP000444721">
    <property type="component" value="Unassembled WGS sequence"/>
</dbReference>
<name>A0A6A5BQS0_NAEFO</name>